<dbReference type="AlphaFoldDB" id="A0A8S9UL74"/>
<proteinExistence type="inferred from homology"/>
<evidence type="ECO:0000256" key="5">
    <source>
        <dbReference type="RuleBase" id="RU367124"/>
    </source>
</evidence>
<comment type="function">
    <text evidence="5">Effector that suppresses plant defense responses during pathogen infection.</text>
</comment>
<gene>
    <name evidence="6" type="ORF">GN958_ATG09288</name>
</gene>
<organism evidence="6 7">
    <name type="scientific">Phytophthora infestans</name>
    <name type="common">Potato late blight agent</name>
    <name type="synonym">Botrytis infestans</name>
    <dbReference type="NCBI Taxonomy" id="4787"/>
    <lineage>
        <taxon>Eukaryota</taxon>
        <taxon>Sar</taxon>
        <taxon>Stramenopiles</taxon>
        <taxon>Oomycota</taxon>
        <taxon>Peronosporomycetes</taxon>
        <taxon>Peronosporales</taxon>
        <taxon>Peronosporaceae</taxon>
        <taxon>Phytophthora</taxon>
    </lineage>
</organism>
<evidence type="ECO:0000256" key="1">
    <source>
        <dbReference type="ARBA" id="ARBA00004613"/>
    </source>
</evidence>
<keyword evidence="4 5" id="KW-0732">Signal</keyword>
<evidence type="ECO:0000256" key="3">
    <source>
        <dbReference type="ARBA" id="ARBA00022525"/>
    </source>
</evidence>
<name>A0A8S9UL74_PHYIN</name>
<dbReference type="EMBL" id="JAACNO010001332">
    <property type="protein sequence ID" value="KAF4141520.1"/>
    <property type="molecule type" value="Genomic_DNA"/>
</dbReference>
<feature type="chain" id="PRO_5035963338" description="RxLR effector protein" evidence="5">
    <location>
        <begin position="19"/>
        <end position="287"/>
    </location>
</feature>
<keyword evidence="3 5" id="KW-0964">Secreted</keyword>
<evidence type="ECO:0000256" key="4">
    <source>
        <dbReference type="ARBA" id="ARBA00022729"/>
    </source>
</evidence>
<dbReference type="Proteomes" id="UP000704712">
    <property type="component" value="Unassembled WGS sequence"/>
</dbReference>
<comment type="domain">
    <text evidence="5">The RxLR-dEER motif acts to carry the protein into the host cell cytoplasm through binding to cell surface phosphatidylinositol-3-phosphate.</text>
</comment>
<reference evidence="6" key="1">
    <citation type="submission" date="2020-03" db="EMBL/GenBank/DDBJ databases">
        <title>Hybrid Assembly of Korean Phytophthora infestans isolates.</title>
        <authorList>
            <person name="Prokchorchik M."/>
            <person name="Lee Y."/>
            <person name="Seo J."/>
            <person name="Cho J.-H."/>
            <person name="Park Y.-E."/>
            <person name="Jang D.-C."/>
            <person name="Im J.-S."/>
            <person name="Choi J.-G."/>
            <person name="Park H.-J."/>
            <person name="Lee G.-B."/>
            <person name="Lee Y.-G."/>
            <person name="Hong S.-Y."/>
            <person name="Cho K."/>
            <person name="Sohn K.H."/>
        </authorList>
    </citation>
    <scope>NUCLEOTIDE SEQUENCE</scope>
    <source>
        <strain evidence="6">KR_2_A2</strain>
    </source>
</reference>
<evidence type="ECO:0000256" key="2">
    <source>
        <dbReference type="ARBA" id="ARBA00010400"/>
    </source>
</evidence>
<evidence type="ECO:0000313" key="7">
    <source>
        <dbReference type="Proteomes" id="UP000704712"/>
    </source>
</evidence>
<dbReference type="GO" id="GO:0005576">
    <property type="term" value="C:extracellular region"/>
    <property type="evidence" value="ECO:0007669"/>
    <property type="project" value="UniProtKB-SubCell"/>
</dbReference>
<feature type="signal peptide" evidence="5">
    <location>
        <begin position="1"/>
        <end position="18"/>
    </location>
</feature>
<comment type="subcellular location">
    <subcellularLocation>
        <location evidence="1 5">Secreted</location>
    </subcellularLocation>
</comment>
<accession>A0A8S9UL74</accession>
<dbReference type="Pfam" id="PF16810">
    <property type="entry name" value="RXLR"/>
    <property type="match status" value="1"/>
</dbReference>
<dbReference type="InterPro" id="IPR031825">
    <property type="entry name" value="RXLR"/>
</dbReference>
<comment type="similarity">
    <text evidence="2 5">Belongs to the RxLR effector family.</text>
</comment>
<sequence length="287" mass="33033">MRLSNIILVVNALTLVAGDNALCGAAAADQAMVMPLTYTKHVSEDLSNADGKRYLRSSDDEERLGGANTFHIKKLEDAFIDTTYAKTLFRRWKRSGVNEDTITTKFKNLQISLDENALELIQSYRIWLNAHATKTNPKLFDRAKIKKALEDGTYANVLYGRWKRYGFESDDVFKRFQRMGVNKDDNLYQVYKNYVTWLNVHHPLKKTTLTTPEAFLFYPSRIQRAKSDRAFAEKLFSKWKSSGLDEGPVYKKLSGMGLAKDKTTYKLYTDYVLWLDKHFPLPPKATN</sequence>
<protein>
    <recommendedName>
        <fullName evidence="5">RxLR effector protein</fullName>
    </recommendedName>
</protein>
<evidence type="ECO:0000313" key="6">
    <source>
        <dbReference type="EMBL" id="KAF4141520.1"/>
    </source>
</evidence>
<comment type="caution">
    <text evidence="6">The sequence shown here is derived from an EMBL/GenBank/DDBJ whole genome shotgun (WGS) entry which is preliminary data.</text>
</comment>